<keyword evidence="1" id="KW-0812">Transmembrane</keyword>
<organism evidence="2">
    <name type="scientific">uncultured bacterium</name>
    <name type="common">gcode 4</name>
    <dbReference type="NCBI Taxonomy" id="1234023"/>
    <lineage>
        <taxon>Bacteria</taxon>
        <taxon>environmental samples</taxon>
    </lineage>
</organism>
<feature type="transmembrane region" description="Helical" evidence="1">
    <location>
        <begin position="173"/>
        <end position="199"/>
    </location>
</feature>
<dbReference type="EMBL" id="AMFJ01000913">
    <property type="protein sequence ID" value="EKE26172.1"/>
    <property type="molecule type" value="Genomic_DNA"/>
</dbReference>
<keyword evidence="1" id="KW-1133">Transmembrane helix</keyword>
<protein>
    <submittedName>
        <fullName evidence="2">Uncharacterized protein</fullName>
    </submittedName>
</protein>
<keyword evidence="1" id="KW-0472">Membrane</keyword>
<evidence type="ECO:0000313" key="2">
    <source>
        <dbReference type="EMBL" id="EKE26172.1"/>
    </source>
</evidence>
<dbReference type="AlphaFoldDB" id="K2FWD3"/>
<name>K2FWD3_9BACT</name>
<reference evidence="2" key="1">
    <citation type="journal article" date="2012" name="Science">
        <title>Fermentation, hydrogen, and sulfur metabolism in multiple uncultivated bacterial phyla.</title>
        <authorList>
            <person name="Wrighton K.C."/>
            <person name="Thomas B.C."/>
            <person name="Sharon I."/>
            <person name="Miller C.S."/>
            <person name="Castelle C.J."/>
            <person name="VerBerkmoes N.C."/>
            <person name="Wilkins M.J."/>
            <person name="Hettich R.L."/>
            <person name="Lipton M.S."/>
            <person name="Williams K.H."/>
            <person name="Long P.E."/>
            <person name="Banfield J.F."/>
        </authorList>
    </citation>
    <scope>NUCLEOTIDE SEQUENCE [LARGE SCALE GENOMIC DNA]</scope>
</reference>
<comment type="caution">
    <text evidence="2">The sequence shown here is derived from an EMBL/GenBank/DDBJ whole genome shotgun (WGS) entry which is preliminary data.</text>
</comment>
<gene>
    <name evidence="2" type="ORF">ACD_4C00397G0001</name>
</gene>
<sequence length="218" mass="25345">MTWRFSFGTSIQTSHNPGIGAWIRILFALSARVRSFLRFSILFNFTHSAGLRRYCITVGQTVYHFISTSILNWRSVFLISRDFCSTILSSISHLFFITFKRSAQGKSQLAKLRDVWTGFSSFLSFLKISRIQAFSTCIFLGSNSISFFCFSGFDFVSFSSSFIFWVKSLTSSLYSFFHLAFFEFSFKSFFISFFTFEILSLTAQTEGRLEWMVFKNWI</sequence>
<evidence type="ECO:0000256" key="1">
    <source>
        <dbReference type="SAM" id="Phobius"/>
    </source>
</evidence>
<accession>K2FWD3</accession>
<proteinExistence type="predicted"/>